<dbReference type="RefSeq" id="XP_001803406.1">
    <property type="nucleotide sequence ID" value="XM_001803354.1"/>
</dbReference>
<dbReference type="GO" id="GO:0016491">
    <property type="term" value="F:oxidoreductase activity"/>
    <property type="evidence" value="ECO:0007669"/>
    <property type="project" value="UniProtKB-KW"/>
</dbReference>
<dbReference type="PANTHER" id="PTHR33099:SF7">
    <property type="entry name" value="MYND-TYPE DOMAIN-CONTAINING PROTEIN"/>
    <property type="match status" value="1"/>
</dbReference>
<dbReference type="InterPro" id="IPR005123">
    <property type="entry name" value="Oxoglu/Fe-dep_dioxygenase_dom"/>
</dbReference>
<dbReference type="OrthoDB" id="27483at2759"/>
<dbReference type="GO" id="GO:0046872">
    <property type="term" value="F:metal ion binding"/>
    <property type="evidence" value="ECO:0007669"/>
    <property type="project" value="UniProtKB-KW"/>
</dbReference>
<keyword evidence="1" id="KW-0560">Oxidoreductase</keyword>
<accession>A0A7U2NR50</accession>
<keyword evidence="5" id="KW-1185">Reference proteome</keyword>
<evidence type="ECO:0000256" key="2">
    <source>
        <dbReference type="SAM" id="MobiDB-lite"/>
    </source>
</evidence>
<dbReference type="OMA" id="GFFCSHA"/>
<dbReference type="InterPro" id="IPR044862">
    <property type="entry name" value="Pro_4_hyd_alph_FE2OG_OXY"/>
</dbReference>
<dbReference type="VEuPathDB" id="FungiDB:JI435_131940"/>
<dbReference type="EMBL" id="CP069044">
    <property type="protein sequence ID" value="QRD07412.1"/>
    <property type="molecule type" value="Genomic_DNA"/>
</dbReference>
<dbReference type="AlphaFoldDB" id="A0A7U2NR50"/>
<keyword evidence="1" id="KW-0479">Metal-binding</keyword>
<keyword evidence="1" id="KW-0408">Iron</keyword>
<organism evidence="4 5">
    <name type="scientific">Phaeosphaeria nodorum (strain SN15 / ATCC MYA-4574 / FGSC 10173)</name>
    <name type="common">Glume blotch fungus</name>
    <name type="synonym">Parastagonospora nodorum</name>
    <dbReference type="NCBI Taxonomy" id="321614"/>
    <lineage>
        <taxon>Eukaryota</taxon>
        <taxon>Fungi</taxon>
        <taxon>Dikarya</taxon>
        <taxon>Ascomycota</taxon>
        <taxon>Pezizomycotina</taxon>
        <taxon>Dothideomycetes</taxon>
        <taxon>Pleosporomycetidae</taxon>
        <taxon>Pleosporales</taxon>
        <taxon>Pleosporineae</taxon>
        <taxon>Phaeosphaeriaceae</taxon>
        <taxon>Parastagonospora</taxon>
    </lineage>
</organism>
<sequence length="471" mass="51587">MSDTSNSTDSTEDARNLASRLSADVAEKLFQHLSNSTFACGGTVKTSPPGVSATETTHDGKDAPKPDTTEEALIESVTIRWDSTTSIEKLVLPLAFDSKTKEPSPIAKLVAGTQPASFGLQGKDVIDESYRKASKLDTSAFSTNFCPYATGIIDVVGQTLLPKLPSSVQGIRAELYKLNIYQAPSGFFKAHVDTPRSELQFGSLVVCLPCDHEGGQLVVRHQGQATTFDWSGPGNDIKWAAFYSDCEHEVLEVTSGYRITLTYNLYMRRGLGEIAGLSQTLDAQQLPAYKEIKDALANPDFMNEGGMLGKYCSHAYAHAIKNAESVFPSVLKGSDMVAYEVFRSLGVKVLVRPVVDHISKHLDHEDIADMGMPELFTHSHIGKELSAPINTNTEWGEGGDVVDVYQAYPNTLMKVTWMNAPVQGTQNMQFAYLIYGNQAEADFEYSFCALLFEIPSHTERIKLAEKHGYAL</sequence>
<feature type="region of interest" description="Disordered" evidence="2">
    <location>
        <begin position="41"/>
        <end position="68"/>
    </location>
</feature>
<dbReference type="KEGG" id="pno:SNOG_13194"/>
<dbReference type="PROSITE" id="PS51471">
    <property type="entry name" value="FE2OG_OXY"/>
    <property type="match status" value="1"/>
</dbReference>
<feature type="compositionally biased region" description="Basic and acidic residues" evidence="2">
    <location>
        <begin position="56"/>
        <end position="68"/>
    </location>
</feature>
<feature type="domain" description="Fe2OG dioxygenase" evidence="3">
    <location>
        <begin position="172"/>
        <end position="269"/>
    </location>
</feature>
<proteinExistence type="inferred from homology"/>
<protein>
    <recommendedName>
        <fullName evidence="3">Fe2OG dioxygenase domain-containing protein</fullName>
    </recommendedName>
</protein>
<evidence type="ECO:0000259" key="3">
    <source>
        <dbReference type="PROSITE" id="PS51471"/>
    </source>
</evidence>
<dbReference type="Pfam" id="PF13640">
    <property type="entry name" value="2OG-FeII_Oxy_3"/>
    <property type="match status" value="1"/>
</dbReference>
<evidence type="ECO:0000313" key="4">
    <source>
        <dbReference type="EMBL" id="QRD07412.1"/>
    </source>
</evidence>
<comment type="similarity">
    <text evidence="1">Belongs to the iron/ascorbate-dependent oxidoreductase family.</text>
</comment>
<name>A0A7U2NR50_PHANO</name>
<dbReference type="Proteomes" id="UP000663193">
    <property type="component" value="Chromosome 22"/>
</dbReference>
<dbReference type="PANTHER" id="PTHR33099">
    <property type="entry name" value="FE2OG DIOXYGENASE DOMAIN-CONTAINING PROTEIN"/>
    <property type="match status" value="1"/>
</dbReference>
<dbReference type="Gene3D" id="2.60.120.620">
    <property type="entry name" value="q2cbj1_9rhob like domain"/>
    <property type="match status" value="1"/>
</dbReference>
<reference evidence="5" key="1">
    <citation type="journal article" date="2021" name="BMC Genomics">
        <title>Chromosome-level genome assembly and manually-curated proteome of model necrotroph Parastagonospora nodorum Sn15 reveals a genome-wide trove of candidate effector homologs, and redundancy of virulence-related functions within an accessory chromosome.</title>
        <authorList>
            <person name="Bertazzoni S."/>
            <person name="Jones D.A.B."/>
            <person name="Phan H.T."/>
            <person name="Tan K.-C."/>
            <person name="Hane J.K."/>
        </authorList>
    </citation>
    <scope>NUCLEOTIDE SEQUENCE [LARGE SCALE GENOMIC DNA]</scope>
    <source>
        <strain evidence="5">SN15 / ATCC MYA-4574 / FGSC 10173)</strain>
    </source>
</reference>
<gene>
    <name evidence="4" type="ORF">JI435_131940</name>
</gene>
<evidence type="ECO:0000313" key="5">
    <source>
        <dbReference type="Proteomes" id="UP000663193"/>
    </source>
</evidence>
<evidence type="ECO:0000256" key="1">
    <source>
        <dbReference type="RuleBase" id="RU003682"/>
    </source>
</evidence>